<reference evidence="1" key="1">
    <citation type="submission" date="2021-10" db="EMBL/GenBank/DDBJ databases">
        <title>Tropical sea cucumber genome reveals ecological adaptation and Cuvierian tubules defense mechanism.</title>
        <authorList>
            <person name="Chen T."/>
        </authorList>
    </citation>
    <scope>NUCLEOTIDE SEQUENCE</scope>
    <source>
        <strain evidence="1">Nanhai2018</strain>
        <tissue evidence="1">Muscle</tissue>
    </source>
</reference>
<keyword evidence="2" id="KW-1185">Reference proteome</keyword>
<sequence>MFLQFMLQNDCLGAACQGIIYLVSHCSLLYKMEKLLHKCKLCSRFCTYNIRVFNDFVIEKPRNLKKCYANFEH</sequence>
<proteinExistence type="predicted"/>
<dbReference type="Proteomes" id="UP001152320">
    <property type="component" value="Chromosome 18"/>
</dbReference>
<comment type="caution">
    <text evidence="1">The sequence shown here is derived from an EMBL/GenBank/DDBJ whole genome shotgun (WGS) entry which is preliminary data.</text>
</comment>
<evidence type="ECO:0000313" key="2">
    <source>
        <dbReference type="Proteomes" id="UP001152320"/>
    </source>
</evidence>
<accession>A0A9Q0YL10</accession>
<name>A0A9Q0YL10_HOLLE</name>
<protein>
    <submittedName>
        <fullName evidence="1">Uncharacterized protein</fullName>
    </submittedName>
</protein>
<gene>
    <name evidence="1" type="ORF">HOLleu_34304</name>
</gene>
<evidence type="ECO:0000313" key="1">
    <source>
        <dbReference type="EMBL" id="KAJ8024403.1"/>
    </source>
</evidence>
<organism evidence="1 2">
    <name type="scientific">Holothuria leucospilota</name>
    <name type="common">Black long sea cucumber</name>
    <name type="synonym">Mertensiothuria leucospilota</name>
    <dbReference type="NCBI Taxonomy" id="206669"/>
    <lineage>
        <taxon>Eukaryota</taxon>
        <taxon>Metazoa</taxon>
        <taxon>Echinodermata</taxon>
        <taxon>Eleutherozoa</taxon>
        <taxon>Echinozoa</taxon>
        <taxon>Holothuroidea</taxon>
        <taxon>Aspidochirotacea</taxon>
        <taxon>Aspidochirotida</taxon>
        <taxon>Holothuriidae</taxon>
        <taxon>Holothuria</taxon>
    </lineage>
</organism>
<dbReference type="EMBL" id="JAIZAY010000018">
    <property type="protein sequence ID" value="KAJ8024403.1"/>
    <property type="molecule type" value="Genomic_DNA"/>
</dbReference>
<dbReference type="AlphaFoldDB" id="A0A9Q0YL10"/>